<dbReference type="InterPro" id="IPR001509">
    <property type="entry name" value="Epimerase_deHydtase"/>
</dbReference>
<dbReference type="InterPro" id="IPR036291">
    <property type="entry name" value="NAD(P)-bd_dom_sf"/>
</dbReference>
<dbReference type="PANTHER" id="PTHR43245">
    <property type="entry name" value="BIFUNCTIONAL POLYMYXIN RESISTANCE PROTEIN ARNA"/>
    <property type="match status" value="1"/>
</dbReference>
<evidence type="ECO:0000259" key="1">
    <source>
        <dbReference type="Pfam" id="PF01370"/>
    </source>
</evidence>
<dbReference type="EMBL" id="CP042430">
    <property type="protein sequence ID" value="QEC50248.1"/>
    <property type="molecule type" value="Genomic_DNA"/>
</dbReference>
<dbReference type="Pfam" id="PF01370">
    <property type="entry name" value="Epimerase"/>
    <property type="match status" value="1"/>
</dbReference>
<evidence type="ECO:0000313" key="3">
    <source>
        <dbReference type="Proteomes" id="UP000321805"/>
    </source>
</evidence>
<dbReference type="InterPro" id="IPR050177">
    <property type="entry name" value="Lipid_A_modif_metabolic_enz"/>
</dbReference>
<reference evidence="2 3" key="1">
    <citation type="journal article" date="2018" name="J. Microbiol.">
        <title>Baekduia soli gen. nov., sp. nov., a novel bacterium isolated from the soil of Baekdu Mountain and proposal of a novel family name, Baekduiaceae fam. nov.</title>
        <authorList>
            <person name="An D.S."/>
            <person name="Siddiqi M.Z."/>
            <person name="Kim K.H."/>
            <person name="Yu H.S."/>
            <person name="Im W.T."/>
        </authorList>
    </citation>
    <scope>NUCLEOTIDE SEQUENCE [LARGE SCALE GENOMIC DNA]</scope>
    <source>
        <strain evidence="2 3">BR7-21</strain>
    </source>
</reference>
<evidence type="ECO:0000313" key="2">
    <source>
        <dbReference type="EMBL" id="QEC50248.1"/>
    </source>
</evidence>
<proteinExistence type="predicted"/>
<dbReference type="PANTHER" id="PTHR43245:SF13">
    <property type="entry name" value="UDP-D-APIOSE_UDP-D-XYLOSE SYNTHASE 2"/>
    <property type="match status" value="1"/>
</dbReference>
<dbReference type="SUPFAM" id="SSF51735">
    <property type="entry name" value="NAD(P)-binding Rossmann-fold domains"/>
    <property type="match status" value="1"/>
</dbReference>
<dbReference type="KEGG" id="bsol:FSW04_23460"/>
<sequence>MSRLTVAVTGPTGEIGKPFVRALNRSREVGRIIGMARRPFDPVAHGWTKAEYRQGDVLDRASVQRLCEGADVVVHLAFIIVAGSGESEHINLEGSRNVFEAAVASGARRLVYASSVAAYGFPDLDRRILEEDAASGHPNMPYSRHKAQVESLLDDVLDDAETDAYVFRPCIVAGPEAPILVNQVPFVRWGDRLPGPVRSLLGAVPGARPILPDPGVPFQLVHHDDVATALRAGVVGRGRPGAYNLAADGEITVGDLARALGYRAVPVPDLAVGATAELVARLPFMPDEASWIEALRRPTLMDTSKARRLLRWRPRHDAASTLAATVAAVRAAGVSGGSR</sequence>
<keyword evidence="3" id="KW-1185">Reference proteome</keyword>
<protein>
    <submittedName>
        <fullName evidence="2">NAD-dependent epimerase/dehydratase family protein</fullName>
    </submittedName>
</protein>
<name>A0A5B8UBQ3_9ACTN</name>
<dbReference type="Gene3D" id="3.40.50.720">
    <property type="entry name" value="NAD(P)-binding Rossmann-like Domain"/>
    <property type="match status" value="1"/>
</dbReference>
<organism evidence="2 3">
    <name type="scientific">Baekduia soli</name>
    <dbReference type="NCBI Taxonomy" id="496014"/>
    <lineage>
        <taxon>Bacteria</taxon>
        <taxon>Bacillati</taxon>
        <taxon>Actinomycetota</taxon>
        <taxon>Thermoleophilia</taxon>
        <taxon>Solirubrobacterales</taxon>
        <taxon>Baekduiaceae</taxon>
        <taxon>Baekduia</taxon>
    </lineage>
</organism>
<dbReference type="OrthoDB" id="9795501at2"/>
<dbReference type="Proteomes" id="UP000321805">
    <property type="component" value="Chromosome"/>
</dbReference>
<dbReference type="RefSeq" id="WP_146922685.1">
    <property type="nucleotide sequence ID" value="NZ_CP042430.1"/>
</dbReference>
<dbReference type="AlphaFoldDB" id="A0A5B8UBQ3"/>
<feature type="domain" description="NAD-dependent epimerase/dehydratase" evidence="1">
    <location>
        <begin position="6"/>
        <end position="176"/>
    </location>
</feature>
<gene>
    <name evidence="2" type="ORF">FSW04_23460</name>
</gene>
<accession>A0A5B8UBQ3</accession>